<evidence type="ECO:0000313" key="4">
    <source>
        <dbReference type="Proteomes" id="UP000235392"/>
    </source>
</evidence>
<dbReference type="EMBL" id="PGCJ01001173">
    <property type="protein sequence ID" value="PLW08244.1"/>
    <property type="molecule type" value="Genomic_DNA"/>
</dbReference>
<name>A0A2N5S4T3_9BASI</name>
<dbReference type="OrthoDB" id="10371121at2759"/>
<reference evidence="3 4" key="1">
    <citation type="submission" date="2017-11" db="EMBL/GenBank/DDBJ databases">
        <title>De novo assembly and phasing of dikaryotic genomes from two isolates of Puccinia coronata f. sp. avenae, the causal agent of oat crown rust.</title>
        <authorList>
            <person name="Miller M.E."/>
            <person name="Zhang Y."/>
            <person name="Omidvar V."/>
            <person name="Sperschneider J."/>
            <person name="Schwessinger B."/>
            <person name="Raley C."/>
            <person name="Palmer J.M."/>
            <person name="Garnica D."/>
            <person name="Upadhyaya N."/>
            <person name="Rathjen J."/>
            <person name="Taylor J.M."/>
            <person name="Park R.F."/>
            <person name="Dodds P.N."/>
            <person name="Hirsch C.D."/>
            <person name="Kianian S.F."/>
            <person name="Figueroa M."/>
        </authorList>
    </citation>
    <scope>NUCLEOTIDE SEQUENCE [LARGE SCALE GENOMIC DNA]</scope>
    <source>
        <strain evidence="1">12NC29</strain>
        <strain evidence="2">12SD80</strain>
    </source>
</reference>
<sequence length="139" mass="16004">MEDFEISLPKDILTYDLLRRLPSSLDNIKQAITHSKNGKDIKPKTLLDHLKIHMNELKVPTANKIESINATMFTKEDPQCIPGQHNPFFKSHTKERCWMIYPNKQEAFLKKKEESQVRASPAGELNRVVIPHLASRSTN</sequence>
<comment type="caution">
    <text evidence="1">The sequence shown here is derived from an EMBL/GenBank/DDBJ whole genome shotgun (WGS) entry which is preliminary data.</text>
</comment>
<protein>
    <submittedName>
        <fullName evidence="1">Uncharacterized protein</fullName>
    </submittedName>
</protein>
<evidence type="ECO:0000313" key="1">
    <source>
        <dbReference type="EMBL" id="PLW08244.1"/>
    </source>
</evidence>
<proteinExistence type="predicted"/>
<dbReference type="STRING" id="200324.A0A2N5S4T3"/>
<evidence type="ECO:0000313" key="3">
    <source>
        <dbReference type="Proteomes" id="UP000235388"/>
    </source>
</evidence>
<accession>A0A2N5S4T3</accession>
<dbReference type="Proteomes" id="UP000235388">
    <property type="component" value="Unassembled WGS sequence"/>
</dbReference>
<dbReference type="EMBL" id="PGCI01000636">
    <property type="protein sequence ID" value="PLW23352.1"/>
    <property type="molecule type" value="Genomic_DNA"/>
</dbReference>
<keyword evidence="3" id="KW-1185">Reference proteome</keyword>
<dbReference type="AlphaFoldDB" id="A0A2N5S4T3"/>
<dbReference type="Proteomes" id="UP000235392">
    <property type="component" value="Unassembled WGS sequence"/>
</dbReference>
<evidence type="ECO:0000313" key="2">
    <source>
        <dbReference type="EMBL" id="PLW23352.1"/>
    </source>
</evidence>
<gene>
    <name evidence="1" type="ORF">PCANC_26035</name>
    <name evidence="2" type="ORF">PCASD_12304</name>
</gene>
<organism evidence="1 3">
    <name type="scientific">Puccinia coronata f. sp. avenae</name>
    <dbReference type="NCBI Taxonomy" id="200324"/>
    <lineage>
        <taxon>Eukaryota</taxon>
        <taxon>Fungi</taxon>
        <taxon>Dikarya</taxon>
        <taxon>Basidiomycota</taxon>
        <taxon>Pucciniomycotina</taxon>
        <taxon>Pucciniomycetes</taxon>
        <taxon>Pucciniales</taxon>
        <taxon>Pucciniaceae</taxon>
        <taxon>Puccinia</taxon>
    </lineage>
</organism>